<dbReference type="AlphaFoldDB" id="A0A4D7DW19"/>
<evidence type="ECO:0000256" key="1">
    <source>
        <dbReference type="SAM" id="MobiDB-lite"/>
    </source>
</evidence>
<accession>A0A4D7DW19</accession>
<protein>
    <submittedName>
        <fullName evidence="2">DUF2188 domain-containing protein</fullName>
    </submittedName>
</protein>
<dbReference type="EMBL" id="CP072168">
    <property type="protein sequence ID" value="QYA09000.1"/>
    <property type="molecule type" value="Genomic_DNA"/>
</dbReference>
<dbReference type="Proteomes" id="UP000826513">
    <property type="component" value="Chromosome 2"/>
</dbReference>
<dbReference type="Proteomes" id="UP000298545">
    <property type="component" value="Chromosome linear"/>
</dbReference>
<dbReference type="KEGG" id="alf:CFBP5473_15735"/>
<dbReference type="RefSeq" id="WP_027676097.1">
    <property type="nucleotide sequence ID" value="NZ_CP039692.1"/>
</dbReference>
<name>A0A4D7DW19_9HYPH</name>
<reference evidence="3 5" key="2">
    <citation type="submission" date="2021-03" db="EMBL/GenBank/DDBJ databases">
        <title>Rapid diversification of plasmids in a genus of pathogenic and nitrogen fixing bacteria.</title>
        <authorList>
            <person name="Weisberg A.J."/>
            <person name="Miller M."/>
            <person name="Ream W."/>
            <person name="Grunwald N.J."/>
            <person name="Chang J.H."/>
        </authorList>
    </citation>
    <scope>NUCLEOTIDE SEQUENCE [LARGE SCALE GENOMIC DNA]</scope>
    <source>
        <strain evidence="3 5">AF3.44</strain>
    </source>
</reference>
<dbReference type="OrthoDB" id="7596641at2"/>
<keyword evidence="5" id="KW-1185">Reference proteome</keyword>
<evidence type="ECO:0000313" key="4">
    <source>
        <dbReference type="Proteomes" id="UP000298545"/>
    </source>
</evidence>
<sequence>MAVTYHVGEHDGGFAYRVGDVWSETFPDHDSALEAARDAAERQQMGGEEVDISYQLADGRWQSQHVSGGDRPETDVVDDTAERS</sequence>
<feature type="region of interest" description="Disordered" evidence="1">
    <location>
        <begin position="61"/>
        <end position="84"/>
    </location>
</feature>
<evidence type="ECO:0000313" key="3">
    <source>
        <dbReference type="EMBL" id="QYA09000.1"/>
    </source>
</evidence>
<dbReference type="EMBL" id="CP039692">
    <property type="protein sequence ID" value="QCI99454.1"/>
    <property type="molecule type" value="Genomic_DNA"/>
</dbReference>
<proteinExistence type="predicted"/>
<evidence type="ECO:0000313" key="5">
    <source>
        <dbReference type="Proteomes" id="UP000826513"/>
    </source>
</evidence>
<gene>
    <name evidence="2" type="ORF">CFBP5473_15735</name>
    <name evidence="3" type="ORF">J5285_16475</name>
</gene>
<organism evidence="2 4">
    <name type="scientific">Agrobacterium larrymoorei</name>
    <dbReference type="NCBI Taxonomy" id="160699"/>
    <lineage>
        <taxon>Bacteria</taxon>
        <taxon>Pseudomonadati</taxon>
        <taxon>Pseudomonadota</taxon>
        <taxon>Alphaproteobacteria</taxon>
        <taxon>Hyphomicrobiales</taxon>
        <taxon>Rhizobiaceae</taxon>
        <taxon>Rhizobium/Agrobacterium group</taxon>
        <taxon>Agrobacterium</taxon>
    </lineage>
</organism>
<reference evidence="2 4" key="1">
    <citation type="submission" date="2019-04" db="EMBL/GenBank/DDBJ databases">
        <title>Complete genome sequence of Agrobacterium larrymoorei CFBP5473.</title>
        <authorList>
            <person name="Haryono M."/>
            <person name="Chou L."/>
            <person name="Lin Y.-C."/>
            <person name="Lai E.-M."/>
            <person name="Kuo C.-H."/>
        </authorList>
    </citation>
    <scope>NUCLEOTIDE SEQUENCE [LARGE SCALE GENOMIC DNA]</scope>
    <source>
        <strain evidence="2 4">CFBP5473</strain>
    </source>
</reference>
<feature type="compositionally biased region" description="Basic and acidic residues" evidence="1">
    <location>
        <begin position="68"/>
        <end position="84"/>
    </location>
</feature>
<dbReference type="STRING" id="1367849.GCA_000518585_03496"/>
<evidence type="ECO:0000313" key="2">
    <source>
        <dbReference type="EMBL" id="QCI99454.1"/>
    </source>
</evidence>